<dbReference type="Gene3D" id="1.10.150.130">
    <property type="match status" value="1"/>
</dbReference>
<keyword evidence="3" id="KW-0238">DNA-binding</keyword>
<evidence type="ECO:0000256" key="1">
    <source>
        <dbReference type="ARBA" id="ARBA00008857"/>
    </source>
</evidence>
<dbReference type="SUPFAM" id="SSF56349">
    <property type="entry name" value="DNA breaking-rejoining enzymes"/>
    <property type="match status" value="1"/>
</dbReference>
<dbReference type="OrthoDB" id="9814722at2"/>
<keyword evidence="4" id="KW-0233">DNA recombination</keyword>
<name>A0A1B2EE05_9HYPH</name>
<feature type="compositionally biased region" description="Basic and acidic residues" evidence="5">
    <location>
        <begin position="175"/>
        <end position="192"/>
    </location>
</feature>
<evidence type="ECO:0000256" key="2">
    <source>
        <dbReference type="ARBA" id="ARBA00022908"/>
    </source>
</evidence>
<evidence type="ECO:0000313" key="7">
    <source>
        <dbReference type="EMBL" id="ANY78224.1"/>
    </source>
</evidence>
<evidence type="ECO:0000256" key="4">
    <source>
        <dbReference type="ARBA" id="ARBA00023172"/>
    </source>
</evidence>
<dbReference type="InterPro" id="IPR013762">
    <property type="entry name" value="Integrase-like_cat_sf"/>
</dbReference>
<dbReference type="GO" id="GO:0015074">
    <property type="term" value="P:DNA integration"/>
    <property type="evidence" value="ECO:0007669"/>
    <property type="project" value="UniProtKB-KW"/>
</dbReference>
<dbReference type="KEGG" id="moc:BB934_08245"/>
<dbReference type="CDD" id="cd00796">
    <property type="entry name" value="INT_Rci_Hp1_C"/>
    <property type="match status" value="1"/>
</dbReference>
<feature type="domain" description="Tyr recombinase" evidence="6">
    <location>
        <begin position="237"/>
        <end position="409"/>
    </location>
</feature>
<evidence type="ECO:0000256" key="5">
    <source>
        <dbReference type="SAM" id="MobiDB-lite"/>
    </source>
</evidence>
<dbReference type="InterPro" id="IPR011010">
    <property type="entry name" value="DNA_brk_join_enz"/>
</dbReference>
<organism evidence="7">
    <name type="scientific">Microvirga ossetica</name>
    <dbReference type="NCBI Taxonomy" id="1882682"/>
    <lineage>
        <taxon>Bacteria</taxon>
        <taxon>Pseudomonadati</taxon>
        <taxon>Pseudomonadota</taxon>
        <taxon>Alphaproteobacteria</taxon>
        <taxon>Hyphomicrobiales</taxon>
        <taxon>Methylobacteriaceae</taxon>
        <taxon>Microvirga</taxon>
    </lineage>
</organism>
<accession>A0A1B2EE05</accession>
<dbReference type="InterPro" id="IPR050090">
    <property type="entry name" value="Tyrosine_recombinase_XerCD"/>
</dbReference>
<dbReference type="GO" id="GO:0003677">
    <property type="term" value="F:DNA binding"/>
    <property type="evidence" value="ECO:0007669"/>
    <property type="project" value="UniProtKB-KW"/>
</dbReference>
<keyword evidence="2" id="KW-0229">DNA integration</keyword>
<gene>
    <name evidence="7" type="ORF">BB934_08245</name>
</gene>
<dbReference type="PROSITE" id="PS51898">
    <property type="entry name" value="TYR_RECOMBINASE"/>
    <property type="match status" value="1"/>
</dbReference>
<dbReference type="InterPro" id="IPR010998">
    <property type="entry name" value="Integrase_recombinase_N"/>
</dbReference>
<reference evidence="7" key="1">
    <citation type="submission" date="2016-07" db="EMBL/GenBank/DDBJ databases">
        <title>Microvirga ossetica sp. nov. a new species of rhizobia isolated from root nodules of the legume species Vicia alpestris Steven originated from North Ossetia region in the Caucasus.</title>
        <authorList>
            <person name="Safronova V.I."/>
            <person name="Kuznetsova I.G."/>
            <person name="Sazanova A.L."/>
            <person name="Belimov A."/>
            <person name="Andronov E."/>
            <person name="Osledkin Y.S."/>
            <person name="Onishchuk O.P."/>
            <person name="Kurchak O.N."/>
            <person name="Shaposhnikov A.I."/>
            <person name="Willems A."/>
            <person name="Tikhonovich I.A."/>
        </authorList>
    </citation>
    <scope>NUCLEOTIDE SEQUENCE [LARGE SCALE GENOMIC DNA]</scope>
    <source>
        <strain evidence="7">V5/3M</strain>
    </source>
</reference>
<dbReference type="AlphaFoldDB" id="A0A1B2EE05"/>
<dbReference type="PANTHER" id="PTHR30349:SF64">
    <property type="entry name" value="PROPHAGE INTEGRASE INTD-RELATED"/>
    <property type="match status" value="1"/>
</dbReference>
<dbReference type="RefSeq" id="WP_099509214.1">
    <property type="nucleotide sequence ID" value="NZ_CP016616.1"/>
</dbReference>
<evidence type="ECO:0000259" key="6">
    <source>
        <dbReference type="PROSITE" id="PS51898"/>
    </source>
</evidence>
<proteinExistence type="inferred from homology"/>
<dbReference type="EMBL" id="CP016616">
    <property type="protein sequence ID" value="ANY78224.1"/>
    <property type="molecule type" value="Genomic_DNA"/>
</dbReference>
<comment type="similarity">
    <text evidence="1">Belongs to the 'phage' integrase family.</text>
</comment>
<feature type="region of interest" description="Disordered" evidence="5">
    <location>
        <begin position="170"/>
        <end position="193"/>
    </location>
</feature>
<dbReference type="GO" id="GO:0006310">
    <property type="term" value="P:DNA recombination"/>
    <property type="evidence" value="ECO:0007669"/>
    <property type="project" value="UniProtKB-KW"/>
</dbReference>
<dbReference type="InterPro" id="IPR002104">
    <property type="entry name" value="Integrase_catalytic"/>
</dbReference>
<evidence type="ECO:0000256" key="3">
    <source>
        <dbReference type="ARBA" id="ARBA00023125"/>
    </source>
</evidence>
<protein>
    <submittedName>
        <fullName evidence="7">Integrase</fullName>
    </submittedName>
</protein>
<dbReference type="Gene3D" id="1.10.443.10">
    <property type="entry name" value="Intergrase catalytic core"/>
    <property type="match status" value="1"/>
</dbReference>
<sequence length="430" mass="47653">MARTVRDATLETRAARMQLPTGRKHWRSIEQGLHLGYRRGPRGGAWLGRRCVDGKYPETVLGIADDATDADGTTVLDYRAALKAAREWWQAEERKALGISDTHRGAYTIADALADYEKHYEARGGKDLTNLRSIVNSHIVPALGALDTAKLTTRRLRDWHHGLATAPKMVRTAKGAKERKTQEFDPRDPEAVRRRRSRANRILTVLKAALNHAHAEHHISIDDAWARVQPFHDVDQARIHYLSTAECTRLLNTCEPDFRSLVKAALLTGARYGELVRLKVRDINLESGSIFIAESKNGKSRHVPLTDEGIDHFRSLALGKAGPAPVFLRADGATWKASHQARPLATACEQAKIEPAITFHGLRDTYASMLAMRGVPMAVIAAALGHADTRITEKHYAHLAPSYVADTIRANMPRLGLEEETNVASIRKAG</sequence>
<dbReference type="PANTHER" id="PTHR30349">
    <property type="entry name" value="PHAGE INTEGRASE-RELATED"/>
    <property type="match status" value="1"/>
</dbReference>
<dbReference type="Pfam" id="PF00589">
    <property type="entry name" value="Phage_integrase"/>
    <property type="match status" value="1"/>
</dbReference>